<gene>
    <name evidence="2" type="ORF">EHS15_12500</name>
</gene>
<proteinExistence type="predicted"/>
<evidence type="ECO:0000313" key="2">
    <source>
        <dbReference type="EMBL" id="TGN18225.1"/>
    </source>
</evidence>
<name>A0A4R9LXS3_9LEPT</name>
<comment type="caution">
    <text evidence="2">The sequence shown here is derived from an EMBL/GenBank/DDBJ whole genome shotgun (WGS) entry which is preliminary data.</text>
</comment>
<feature type="chain" id="PRO_5021032410" description="Lipoprotein" evidence="1">
    <location>
        <begin position="19"/>
        <end position="582"/>
    </location>
</feature>
<sequence>MKKTFYLFLLTGFLFVPACSKKTVTKYERPQNIYFIQSNAEISLFKETGSGSEKLGTIQETDSVEVISQIVTKNKDQDWVDYEIKCPERFSEKCKEGLGYLRDDEIISAVYVSKIQNGHANIRDVPGKKGTILPKTTVESATSTRNWISEPNKQLSVVVDKESFFFVVSSLFPNTDDQFRIWGELEIFSELLNDPSYKDSRYEAVFKKYSILKELEKKKKKPSKEDTTTPSLSGFDPIIIEGIRSRKEEAEKNYFSGFPMRSPTYKGLVFQFNKAKQYPFVQEKLFLEISKNAAYQITGGPAGLNLFTNTESATDAVEKLKSAGQSLESGTIIGNGKIEILGKEGSRFLLTQLDFQGKERSVQNYEIKSIVAEESGGSVGFRFKLDQTEIVLTPLVVSDYLLASGQGFKEFLATIPNDYKEILKNNSYNKALVLIAVKFGAGGFDELTGKMKYSIPSSTRYWTVLELVRLHPNITRTGDYSGSFADNSYESKQGRYTDLKWRQPKGQFYISGQYSPEDDSDVKYDRTEDLCFTESGSDDLEISFSPSEMRSEHPNVRVLFTKEFGNLCDYLNSYLFGASEEG</sequence>
<keyword evidence="1" id="KW-0732">Signal</keyword>
<dbReference type="Proteomes" id="UP000298058">
    <property type="component" value="Unassembled WGS sequence"/>
</dbReference>
<evidence type="ECO:0000313" key="3">
    <source>
        <dbReference type="Proteomes" id="UP000298058"/>
    </source>
</evidence>
<dbReference type="OrthoDB" id="317495at2"/>
<dbReference type="EMBL" id="RQHW01000047">
    <property type="protein sequence ID" value="TGN18225.1"/>
    <property type="molecule type" value="Genomic_DNA"/>
</dbReference>
<dbReference type="AlphaFoldDB" id="A0A4R9LXS3"/>
<evidence type="ECO:0008006" key="4">
    <source>
        <dbReference type="Google" id="ProtNLM"/>
    </source>
</evidence>
<reference evidence="2" key="1">
    <citation type="journal article" date="2019" name="PLoS Negl. Trop. Dis.">
        <title>Revisiting the worldwide diversity of Leptospira species in the environment.</title>
        <authorList>
            <person name="Vincent A.T."/>
            <person name="Schiettekatte O."/>
            <person name="Bourhy P."/>
            <person name="Veyrier F.J."/>
            <person name="Picardeau M."/>
        </authorList>
    </citation>
    <scope>NUCLEOTIDE SEQUENCE [LARGE SCALE GENOMIC DNA]</scope>
    <source>
        <strain evidence="2">201300427</strain>
    </source>
</reference>
<organism evidence="2 3">
    <name type="scientific">Leptospira idonii</name>
    <dbReference type="NCBI Taxonomy" id="1193500"/>
    <lineage>
        <taxon>Bacteria</taxon>
        <taxon>Pseudomonadati</taxon>
        <taxon>Spirochaetota</taxon>
        <taxon>Spirochaetia</taxon>
        <taxon>Leptospirales</taxon>
        <taxon>Leptospiraceae</taxon>
        <taxon>Leptospira</taxon>
    </lineage>
</organism>
<accession>A0A4R9LXS3</accession>
<protein>
    <recommendedName>
        <fullName evidence="4">Lipoprotein</fullName>
    </recommendedName>
</protein>
<feature type="signal peptide" evidence="1">
    <location>
        <begin position="1"/>
        <end position="18"/>
    </location>
</feature>
<dbReference type="RefSeq" id="WP_135760912.1">
    <property type="nucleotide sequence ID" value="NZ_RQHW01000047.1"/>
</dbReference>
<keyword evidence="3" id="KW-1185">Reference proteome</keyword>
<evidence type="ECO:0000256" key="1">
    <source>
        <dbReference type="SAM" id="SignalP"/>
    </source>
</evidence>